<reference evidence="4" key="2">
    <citation type="journal article" date="2013" name="G3 (Bethesda)">
        <title>Genomes of Ashbya fungi isolated from insects reveal four mating-type loci, numerous translocations, lack of transposons, and distinct gene duplications.</title>
        <authorList>
            <person name="Dietrich F.S."/>
            <person name="Voegeli S."/>
            <person name="Kuo S."/>
            <person name="Philippsen P."/>
        </authorList>
    </citation>
    <scope>GENOME REANNOTATION</scope>
    <source>
        <strain evidence="4">ATCC 10895 / CBS 109.51 / FGSC 9923 / NRRL Y-1056</strain>
    </source>
</reference>
<dbReference type="PANTHER" id="PTHR36102">
    <property type="entry name" value="CHROMOSOME 10, WHOLE GENOME SHOTGUN SEQUENCE"/>
    <property type="match status" value="1"/>
</dbReference>
<gene>
    <name evidence="3" type="ORF">AGOS_AGR060W</name>
</gene>
<organism evidence="3 4">
    <name type="scientific">Eremothecium gossypii (strain ATCC 10895 / CBS 109.51 / FGSC 9923 / NRRL Y-1056)</name>
    <name type="common">Yeast</name>
    <name type="synonym">Ashbya gossypii</name>
    <dbReference type="NCBI Taxonomy" id="284811"/>
    <lineage>
        <taxon>Eukaryota</taxon>
        <taxon>Fungi</taxon>
        <taxon>Dikarya</taxon>
        <taxon>Ascomycota</taxon>
        <taxon>Saccharomycotina</taxon>
        <taxon>Saccharomycetes</taxon>
        <taxon>Saccharomycetales</taxon>
        <taxon>Saccharomycetaceae</taxon>
        <taxon>Eremothecium</taxon>
    </lineage>
</organism>
<name>Q74ZZ7_EREGS</name>
<dbReference type="InterPro" id="IPR021264">
    <property type="entry name" value="AFUB_079030/YDR124W-like"/>
</dbReference>
<dbReference type="EMBL" id="AE016820">
    <property type="protein sequence ID" value="AAS54549.2"/>
    <property type="molecule type" value="Genomic_DNA"/>
</dbReference>
<dbReference type="FunCoup" id="Q74ZZ7">
    <property type="interactions" value="59"/>
</dbReference>
<dbReference type="InterPro" id="IPR047092">
    <property type="entry name" value="AFUB_07903/YDR124W-like_hel"/>
</dbReference>
<evidence type="ECO:0000313" key="3">
    <source>
        <dbReference type="EMBL" id="AAS54549.2"/>
    </source>
</evidence>
<dbReference type="RefSeq" id="NP_986725.2">
    <property type="nucleotide sequence ID" value="NM_211787.2"/>
</dbReference>
<protein>
    <submittedName>
        <fullName evidence="3">AGR060Wp</fullName>
    </submittedName>
</protein>
<evidence type="ECO:0000259" key="2">
    <source>
        <dbReference type="Pfam" id="PF11001"/>
    </source>
</evidence>
<dbReference type="Proteomes" id="UP000000591">
    <property type="component" value="Chromosome VII"/>
</dbReference>
<proteinExistence type="predicted"/>
<dbReference type="OrthoDB" id="5338458at2759"/>
<accession>Q74ZZ7</accession>
<dbReference type="Pfam" id="PF11001">
    <property type="entry name" value="AFUB_07903_YDR124W_hel"/>
    <property type="match status" value="1"/>
</dbReference>
<reference evidence="3 4" key="1">
    <citation type="journal article" date="2004" name="Science">
        <title>The Ashbya gossypii genome as a tool for mapping the ancient Saccharomyces cerevisiae genome.</title>
        <authorList>
            <person name="Dietrich F.S."/>
            <person name="Voegeli S."/>
            <person name="Brachat S."/>
            <person name="Lerch A."/>
            <person name="Gates K."/>
            <person name="Steiner S."/>
            <person name="Mohr C."/>
            <person name="Pohlmann R."/>
            <person name="Luedi P."/>
            <person name="Choi S."/>
            <person name="Wing R.A."/>
            <person name="Flavier A."/>
            <person name="Gaffney T.D."/>
            <person name="Philippsen P."/>
        </authorList>
    </citation>
    <scope>NUCLEOTIDE SEQUENCE [LARGE SCALE GENOMIC DNA]</scope>
    <source>
        <strain evidence="4">ATCC 10895 / CBS 109.51 / FGSC 9923 / NRRL Y-1056</strain>
    </source>
</reference>
<dbReference type="KEGG" id="ago:AGOS_AGR060W"/>
<dbReference type="PANTHER" id="PTHR36102:SF1">
    <property type="entry name" value="YDR124W-LIKE HELICAL BUNDLE DOMAIN-CONTAINING PROTEIN"/>
    <property type="match status" value="1"/>
</dbReference>
<feature type="compositionally biased region" description="Polar residues" evidence="1">
    <location>
        <begin position="348"/>
        <end position="357"/>
    </location>
</feature>
<dbReference type="GeneID" id="4623026"/>
<dbReference type="AlphaFoldDB" id="Q74ZZ7"/>
<dbReference type="eggNOG" id="ENOG502S0ES">
    <property type="taxonomic scope" value="Eukaryota"/>
</dbReference>
<feature type="region of interest" description="Disordered" evidence="1">
    <location>
        <begin position="343"/>
        <end position="363"/>
    </location>
</feature>
<sequence>MLGAWGGMDALKDILATLQAEGYQFAVLLQPPHVQGLCNERFEEQIVSDNIPSRLRSRVERLANMSNTLVCANPRARVCSHGQTGWNPRRVELDISNRIAVGRYLNAAFRLLRQLPCKQISKSWIKVIEPKKKARYPYMMGEQSKPNWWPQDVEHREPDHLQKPDRLALMTAIMLNVAPLCYRENRLIYKNMQDATHALFKGDREGFLKELILENVYQVSHAIAMSSHGSERPLQVLDLNKIKSVRQYMDSMHSWASPDCQSLPRGDGLSAALFTADCPDDTPVIEAPDGEETDLESFLDSESTACTQIKPDLYAVADENELLMHMHHQVHANATGAKFGDGAEADMENSTPSTAHNHTLMLL</sequence>
<dbReference type="InParanoid" id="Q74ZZ7"/>
<evidence type="ECO:0000256" key="1">
    <source>
        <dbReference type="SAM" id="MobiDB-lite"/>
    </source>
</evidence>
<evidence type="ECO:0000313" key="4">
    <source>
        <dbReference type="Proteomes" id="UP000000591"/>
    </source>
</evidence>
<keyword evidence="4" id="KW-1185">Reference proteome</keyword>
<feature type="domain" description="Subtelomeric hrmA-associated cluster protein AFUB-079030/YDR124W-like helical bundle" evidence="2">
    <location>
        <begin position="95"/>
        <end position="221"/>
    </location>
</feature>
<dbReference type="HOGENOM" id="CLU_054253_0_0_1"/>